<feature type="chain" id="PRO_5015971691" evidence="1">
    <location>
        <begin position="29"/>
        <end position="595"/>
    </location>
</feature>
<evidence type="ECO:0000313" key="2">
    <source>
        <dbReference type="EMBL" id="GBF88976.1"/>
    </source>
</evidence>
<feature type="signal peptide" evidence="1">
    <location>
        <begin position="1"/>
        <end position="28"/>
    </location>
</feature>
<dbReference type="EMBL" id="BDRX01000007">
    <property type="protein sequence ID" value="GBF88976.1"/>
    <property type="molecule type" value="Genomic_DNA"/>
</dbReference>
<sequence length="595" mass="62840">MPLPRGRAALLVVVTWAALTALSAGVHAARAPTRRTSTPSVPGAPSLRRAVVGKEQPAVPNDASSFQVPPRAVGSKTMAKVVSPGVPNLQLNMVQQSGPILTKKDKAAGFSWLGTNSIGVAGLPGWTPPDPALCAGNGYVVEVVNSFISIYNTNGTRLLFNELDAFLGGDALWGSIVDTSQEYALAAIDPNCAWDPTTRRWFFSCFLGFNDPPYLVVSASKGEDPAGAWSHWVIDPNTPTTPPPEGLFPDYPQFQVYPGYMLLTTNEFSFTEDAFFGTNLYVFPTTGGLLSDADSFDFSVFPRLGVFDNGTAASAGDWNLDGVQGYASYHVWPAALAVSGPSEAAGDPGVIYLAEQSSTSPALNVWTLKGAPAAVAGGGAAALSLDVVVLPFKKGYVTPPLEATQKAGACRGLKLDSNGPYATGAALANGGRDLHVVATAGVQRKSGPTDVGVAWFRVAVGLGGGTKPPKLKKQRILSAPEDGDNLIFPGIGLDPAGKFGLVVYSVTGTNYYPSPGFTVIRGGKPKKGVNVVATGVAQACNQYKRWGDYQTVRLDEEGNFYGTAEWIASQESEALSFYWATRIMKFTPEDLKQWN</sequence>
<keyword evidence="3" id="KW-1185">Reference proteome</keyword>
<accession>A0A2V0NN62</accession>
<comment type="caution">
    <text evidence="2">The sequence shown here is derived from an EMBL/GenBank/DDBJ whole genome shotgun (WGS) entry which is preliminary data.</text>
</comment>
<gene>
    <name evidence="2" type="ORF">Rsub_01475</name>
</gene>
<dbReference type="AlphaFoldDB" id="A0A2V0NN62"/>
<evidence type="ECO:0000256" key="1">
    <source>
        <dbReference type="SAM" id="SignalP"/>
    </source>
</evidence>
<reference evidence="2 3" key="1">
    <citation type="journal article" date="2018" name="Sci. Rep.">
        <title>Raphidocelis subcapitata (=Pseudokirchneriella subcapitata) provides an insight into genome evolution and environmental adaptations in the Sphaeropleales.</title>
        <authorList>
            <person name="Suzuki S."/>
            <person name="Yamaguchi H."/>
            <person name="Nakajima N."/>
            <person name="Kawachi M."/>
        </authorList>
    </citation>
    <scope>NUCLEOTIDE SEQUENCE [LARGE SCALE GENOMIC DNA]</scope>
    <source>
        <strain evidence="2 3">NIES-35</strain>
    </source>
</reference>
<evidence type="ECO:0000313" key="3">
    <source>
        <dbReference type="Proteomes" id="UP000247498"/>
    </source>
</evidence>
<dbReference type="OrthoDB" id="2016655at2759"/>
<dbReference type="Proteomes" id="UP000247498">
    <property type="component" value="Unassembled WGS sequence"/>
</dbReference>
<proteinExistence type="predicted"/>
<name>A0A2V0NN62_9CHLO</name>
<keyword evidence="1" id="KW-0732">Signal</keyword>
<organism evidence="2 3">
    <name type="scientific">Raphidocelis subcapitata</name>
    <dbReference type="NCBI Taxonomy" id="307507"/>
    <lineage>
        <taxon>Eukaryota</taxon>
        <taxon>Viridiplantae</taxon>
        <taxon>Chlorophyta</taxon>
        <taxon>core chlorophytes</taxon>
        <taxon>Chlorophyceae</taxon>
        <taxon>CS clade</taxon>
        <taxon>Sphaeropleales</taxon>
        <taxon>Selenastraceae</taxon>
        <taxon>Raphidocelis</taxon>
    </lineage>
</organism>
<protein>
    <submittedName>
        <fullName evidence="2">Uncharacterized protein</fullName>
    </submittedName>
</protein>
<dbReference type="InParanoid" id="A0A2V0NN62"/>